<dbReference type="GO" id="GO:0016787">
    <property type="term" value="F:hydrolase activity"/>
    <property type="evidence" value="ECO:0007669"/>
    <property type="project" value="UniProtKB-KW"/>
</dbReference>
<reference evidence="2 3" key="1">
    <citation type="submission" date="2021-03" db="EMBL/GenBank/DDBJ databases">
        <title>Sequencing the genomes of 1000 actinobacteria strains.</title>
        <authorList>
            <person name="Klenk H.-P."/>
        </authorList>
    </citation>
    <scope>NUCLEOTIDE SEQUENCE [LARGE SCALE GENOMIC DNA]</scope>
    <source>
        <strain evidence="2 3">DSM 14564</strain>
    </source>
</reference>
<dbReference type="CDD" id="cd09083">
    <property type="entry name" value="EEP-1"/>
    <property type="match status" value="1"/>
</dbReference>
<dbReference type="InterPro" id="IPR050410">
    <property type="entry name" value="CCR4/nocturin_mRNA_transcr"/>
</dbReference>
<gene>
    <name evidence="2" type="ORF">JOF44_003437</name>
</gene>
<comment type="caution">
    <text evidence="2">The sequence shown here is derived from an EMBL/GenBank/DDBJ whole genome shotgun (WGS) entry which is preliminary data.</text>
</comment>
<protein>
    <submittedName>
        <fullName evidence="2">Endonuclease/exonuclease/phosphatase family metal-dependent hydrolase</fullName>
    </submittedName>
</protein>
<evidence type="ECO:0000313" key="2">
    <source>
        <dbReference type="EMBL" id="MBP2410534.1"/>
    </source>
</evidence>
<keyword evidence="2" id="KW-0540">Nuclease</keyword>
<keyword evidence="2" id="KW-0378">Hydrolase</keyword>
<dbReference type="InterPro" id="IPR036691">
    <property type="entry name" value="Endo/exonu/phosph_ase_sf"/>
</dbReference>
<dbReference type="InterPro" id="IPR005135">
    <property type="entry name" value="Endo/exonuclease/phosphatase"/>
</dbReference>
<dbReference type="Pfam" id="PF03372">
    <property type="entry name" value="Exo_endo_phos"/>
    <property type="match status" value="1"/>
</dbReference>
<organism evidence="2 3">
    <name type="scientific">Brachybacterium fresconis</name>
    <dbReference type="NCBI Taxonomy" id="173363"/>
    <lineage>
        <taxon>Bacteria</taxon>
        <taxon>Bacillati</taxon>
        <taxon>Actinomycetota</taxon>
        <taxon>Actinomycetes</taxon>
        <taxon>Micrococcales</taxon>
        <taxon>Dermabacteraceae</taxon>
        <taxon>Brachybacterium</taxon>
    </lineage>
</organism>
<dbReference type="PANTHER" id="PTHR12121">
    <property type="entry name" value="CARBON CATABOLITE REPRESSOR PROTEIN 4"/>
    <property type="match status" value="1"/>
</dbReference>
<proteinExistence type="predicted"/>
<dbReference type="PANTHER" id="PTHR12121:SF36">
    <property type="entry name" value="ENDONUCLEASE_EXONUCLEASE_PHOSPHATASE DOMAIN-CONTAINING PROTEIN"/>
    <property type="match status" value="1"/>
</dbReference>
<evidence type="ECO:0000313" key="3">
    <source>
        <dbReference type="Proteomes" id="UP000698222"/>
    </source>
</evidence>
<keyword evidence="3" id="KW-1185">Reference proteome</keyword>
<dbReference type="GO" id="GO:0004519">
    <property type="term" value="F:endonuclease activity"/>
    <property type="evidence" value="ECO:0007669"/>
    <property type="project" value="UniProtKB-KW"/>
</dbReference>
<accession>A0ABS4YP62</accession>
<dbReference type="Proteomes" id="UP000698222">
    <property type="component" value="Unassembled WGS sequence"/>
</dbReference>
<evidence type="ECO:0000259" key="1">
    <source>
        <dbReference type="Pfam" id="PF03372"/>
    </source>
</evidence>
<dbReference type="RefSeq" id="WP_209894376.1">
    <property type="nucleotide sequence ID" value="NZ_BAAAJV010000008.1"/>
</dbReference>
<dbReference type="Gene3D" id="3.60.10.10">
    <property type="entry name" value="Endonuclease/exonuclease/phosphatase"/>
    <property type="match status" value="1"/>
</dbReference>
<dbReference type="SUPFAM" id="SSF56219">
    <property type="entry name" value="DNase I-like"/>
    <property type="match status" value="1"/>
</dbReference>
<sequence length="271" mass="29407">MTPIEDRPPAPLRLLTQNIRQHRAETRPGQSDHWGERAPVLVDLLRAADADVVGTQEVLPSQIATLDEALGASHLRLGFGRDGGGRGEHNLLLLRRERFEVLDWDQFWLSEQPALMGSMGWDAHCPRIAVWARVRDRLAGGELVLAVTHLDHAGHLAREKGAGVIAQRVKEAADGAPAVLMGDFNAAGGESTPWRALRDAGFEDAHEVAAVHEGEDIGTFPDYGPPTAGEERIDWILTRDLAVDSYAATVPELDGRVASDHATLTATVTAR</sequence>
<feature type="domain" description="Endonuclease/exonuclease/phosphatase" evidence="1">
    <location>
        <begin position="41"/>
        <end position="261"/>
    </location>
</feature>
<keyword evidence="2" id="KW-0255">Endonuclease</keyword>
<name>A0ABS4YP62_9MICO</name>
<dbReference type="EMBL" id="JAGIOC010000001">
    <property type="protein sequence ID" value="MBP2410534.1"/>
    <property type="molecule type" value="Genomic_DNA"/>
</dbReference>